<keyword evidence="2" id="KW-1185">Reference proteome</keyword>
<name>A0ACC0UST8_9HYPO</name>
<protein>
    <submittedName>
        <fullName evidence="1">Uncharacterized protein</fullName>
    </submittedName>
</protein>
<dbReference type="EMBL" id="CM047947">
    <property type="protein sequence ID" value="KAI9897176.1"/>
    <property type="molecule type" value="Genomic_DNA"/>
</dbReference>
<reference evidence="1" key="1">
    <citation type="submission" date="2022-10" db="EMBL/GenBank/DDBJ databases">
        <title>Complete Genome of Trichothecium roseum strain YXFP-22015, a Plant Pathogen Isolated from Citrus.</title>
        <authorList>
            <person name="Wang Y."/>
            <person name="Zhu L."/>
        </authorList>
    </citation>
    <scope>NUCLEOTIDE SEQUENCE</scope>
    <source>
        <strain evidence="1">YXFP-22015</strain>
    </source>
</reference>
<dbReference type="Proteomes" id="UP001163324">
    <property type="component" value="Chromosome 8"/>
</dbReference>
<accession>A0ACC0UST8</accession>
<sequence>MADHEHATIKHSDQLLLDQFLLRLPNELLRKNFRSAHFNIEKDTHVLKAHLKDAGSAAASGKAQPADVLRSLDTMLARTRGMKRKLEAYAAEERTLHEHAASRIRHLDELYGIRTVDDVQYDAWSRKRLDRLVGDYLLRNGYGDTAKALAGKDGMEPLMDVSTFTTMSRVARSILDGSVTEALAWCAENKKELRKNESPLEFKLRLQQYIELLRSNTPAKTEEAIVYAKKHIVPYRSQYPREVQQACGLLAIPPSFAGSGGCAYGSVYEPRWSELATLFTETHNKLLSLPSVPLLHVALSSGLSALKTPACHAHAAAGTQPAAQAKGVCPICSTELNDLAKAVPYAHHTKSYVEHDLVLLPSGRAVGRQRLLDEAAKAGLDEGFVKDQANGAVVPVGDCRRVYIT</sequence>
<gene>
    <name evidence="1" type="ORF">N3K66_008198</name>
</gene>
<evidence type="ECO:0000313" key="2">
    <source>
        <dbReference type="Proteomes" id="UP001163324"/>
    </source>
</evidence>
<organism evidence="1 2">
    <name type="scientific">Trichothecium roseum</name>
    <dbReference type="NCBI Taxonomy" id="47278"/>
    <lineage>
        <taxon>Eukaryota</taxon>
        <taxon>Fungi</taxon>
        <taxon>Dikarya</taxon>
        <taxon>Ascomycota</taxon>
        <taxon>Pezizomycotina</taxon>
        <taxon>Sordariomycetes</taxon>
        <taxon>Hypocreomycetidae</taxon>
        <taxon>Hypocreales</taxon>
        <taxon>Hypocreales incertae sedis</taxon>
        <taxon>Trichothecium</taxon>
    </lineage>
</organism>
<proteinExistence type="predicted"/>
<comment type="caution">
    <text evidence="1">The sequence shown here is derived from an EMBL/GenBank/DDBJ whole genome shotgun (WGS) entry which is preliminary data.</text>
</comment>
<evidence type="ECO:0000313" key="1">
    <source>
        <dbReference type="EMBL" id="KAI9897176.1"/>
    </source>
</evidence>